<evidence type="ECO:0000259" key="2">
    <source>
        <dbReference type="PROSITE" id="PS50853"/>
    </source>
</evidence>
<evidence type="ECO:0000256" key="1">
    <source>
        <dbReference type="ARBA" id="ARBA00022729"/>
    </source>
</evidence>
<feature type="domain" description="Fibronectin type-III" evidence="2">
    <location>
        <begin position="1"/>
        <end position="80"/>
    </location>
</feature>
<name>A0A0A2MJH9_9FLAO</name>
<dbReference type="AlphaFoldDB" id="A0A0A2MJH9"/>
<gene>
    <name evidence="3" type="ORF">Q767_15905</name>
</gene>
<evidence type="ECO:0000313" key="4">
    <source>
        <dbReference type="Proteomes" id="UP000030149"/>
    </source>
</evidence>
<reference evidence="4" key="1">
    <citation type="submission" date="2013-09" db="EMBL/GenBank/DDBJ databases">
        <authorList>
            <person name="Zeng Z."/>
            <person name="Chen C."/>
        </authorList>
    </citation>
    <scope>NUCLEOTIDE SEQUENCE [LARGE SCALE GENOMIC DNA]</scope>
    <source>
        <strain evidence="4">DK69</strain>
    </source>
</reference>
<comment type="caution">
    <text evidence="3">The sequence shown here is derived from an EMBL/GenBank/DDBJ whole genome shotgun (WGS) entry which is preliminary data.</text>
</comment>
<accession>A0A0A2MJH9</accession>
<dbReference type="EMBL" id="JRLZ01000043">
    <property type="protein sequence ID" value="KGO91716.1"/>
    <property type="molecule type" value="Genomic_DNA"/>
</dbReference>
<evidence type="ECO:0000313" key="3">
    <source>
        <dbReference type="EMBL" id="KGO91716.1"/>
    </source>
</evidence>
<dbReference type="Gene3D" id="2.60.40.1220">
    <property type="match status" value="1"/>
</dbReference>
<dbReference type="InterPro" id="IPR056600">
    <property type="entry name" value="GBD_T9SS_assoc"/>
</dbReference>
<feature type="non-terminal residue" evidence="3">
    <location>
        <position position="1"/>
    </location>
</feature>
<dbReference type="Proteomes" id="UP000030149">
    <property type="component" value="Unassembled WGS sequence"/>
</dbReference>
<dbReference type="InterPro" id="IPR036116">
    <property type="entry name" value="FN3_sf"/>
</dbReference>
<keyword evidence="4" id="KW-1185">Reference proteome</keyword>
<dbReference type="STRING" id="1107311.Q767_15905"/>
<dbReference type="Gene3D" id="2.60.40.10">
    <property type="entry name" value="Immunoglobulins"/>
    <property type="match status" value="1"/>
</dbReference>
<reference evidence="3 4" key="2">
    <citation type="journal article" date="2015" name="Stand. Genomic Sci.">
        <title>High quality draft genomic sequence of Flavobacterium enshiense DK69(T) and comparison among Flavobacterium genomes.</title>
        <authorList>
            <person name="Zeng Z."/>
            <person name="Chen C."/>
            <person name="Du H."/>
            <person name="Wang G."/>
            <person name="Li M."/>
        </authorList>
    </citation>
    <scope>NUCLEOTIDE SEQUENCE [LARGE SCALE GENOMIC DNA]</scope>
    <source>
        <strain evidence="3 4">DK69</strain>
    </source>
</reference>
<dbReference type="eggNOG" id="COG3291">
    <property type="taxonomic scope" value="Bacteria"/>
</dbReference>
<dbReference type="SUPFAM" id="SSF49265">
    <property type="entry name" value="Fibronectin type III"/>
    <property type="match status" value="1"/>
</dbReference>
<dbReference type="InterPro" id="IPR014755">
    <property type="entry name" value="Cu-Rt/internalin_Ig-like"/>
</dbReference>
<organism evidence="3 4">
    <name type="scientific">Flavobacterium enshiense DK69</name>
    <dbReference type="NCBI Taxonomy" id="1107311"/>
    <lineage>
        <taxon>Bacteria</taxon>
        <taxon>Pseudomonadati</taxon>
        <taxon>Bacteroidota</taxon>
        <taxon>Flavobacteriia</taxon>
        <taxon>Flavobacteriales</taxon>
        <taxon>Flavobacteriaceae</taxon>
        <taxon>Flavobacterium</taxon>
    </lineage>
</organism>
<dbReference type="Pfam" id="PF23759">
    <property type="entry name" value="GBD_T9SS_assoc"/>
    <property type="match status" value="1"/>
</dbReference>
<sequence length="517" mass="54334">ANVTWTPGCSETAWEIIAQPTGTAAPTAAATGTPVTTPPPFTITGLLASTSYDFYVRAVCTAGTDVSVWSAPKAFTTFIGNDDCAGAYNVPVNSNDLCTQVRAGMFNGSTISTVGGTTCGTDNSGDIWFQFTAANTSHIIDFINFAGTAHPIMLTVYSGNCGSLTQMACSYNNSATVTGLQVGSTYFIRASINTVTTDTNMQFNVCVKTPVAPASGTSLSCLINTVNSDFEIPAFVGNWPIFPHDNTFLGWKTSAPDHAIEVWDTPNGDNTPAYSGTQFIELNANYSSYVYQDFPTPVTTVFNYGFAHRGRSAAGPDTCYLKAGPPGGPYTLVATSVQGRTAWRFNTGSYTVPAGQTVTRFIFEAGPTGSGNATVGNFLDAINFTADNSIVSASPLSLDCTSTNVTTVVGAGAGTWSADPSNPATTVIADPYDNTTTISGFSVSGTYRYNWTTLYCTSSVDIVYLDNGNRVPQFTQVAPICASTTMAALPIISTEGITGTWSPVFDNTTTATYTFTP</sequence>
<dbReference type="InterPro" id="IPR013783">
    <property type="entry name" value="Ig-like_fold"/>
</dbReference>
<keyword evidence="1" id="KW-0732">Signal</keyword>
<proteinExistence type="predicted"/>
<feature type="non-terminal residue" evidence="3">
    <location>
        <position position="517"/>
    </location>
</feature>
<dbReference type="PROSITE" id="PS50853">
    <property type="entry name" value="FN3"/>
    <property type="match status" value="1"/>
</dbReference>
<dbReference type="InterPro" id="IPR003961">
    <property type="entry name" value="FN3_dom"/>
</dbReference>
<protein>
    <recommendedName>
        <fullName evidence="2">Fibronectin type-III domain-containing protein</fullName>
    </recommendedName>
</protein>
<dbReference type="Gene3D" id="2.60.120.260">
    <property type="entry name" value="Galactose-binding domain-like"/>
    <property type="match status" value="1"/>
</dbReference>